<reference evidence="1 2" key="1">
    <citation type="journal article" date="2022" name="Res Sq">
        <title>Evolution of multicellular longitudinally dividing oral cavity symbionts (Neisseriaceae).</title>
        <authorList>
            <person name="Nyongesa S."/>
            <person name="Weber P."/>
            <person name="Bernet E."/>
            <person name="Pullido F."/>
            <person name="Nieckarz M."/>
            <person name="Delaby M."/>
            <person name="Nieves C."/>
            <person name="Viehboeck T."/>
            <person name="Krause N."/>
            <person name="Rivera-Millot A."/>
            <person name="Nakamura A."/>
            <person name="Vischer N."/>
            <person name="VanNieuwenhze M."/>
            <person name="Brun Y."/>
            <person name="Cava F."/>
            <person name="Bulgheresi S."/>
            <person name="Veyrier F."/>
        </authorList>
    </citation>
    <scope>NUCLEOTIDE SEQUENCE [LARGE SCALE GENOMIC DNA]</scope>
    <source>
        <strain evidence="1 2">SN4</strain>
    </source>
</reference>
<organism evidence="1 2">
    <name type="scientific">Vitreoscilla massiliensis</name>
    <dbReference type="NCBI Taxonomy" id="1689272"/>
    <lineage>
        <taxon>Bacteria</taxon>
        <taxon>Pseudomonadati</taxon>
        <taxon>Pseudomonadota</taxon>
        <taxon>Betaproteobacteria</taxon>
        <taxon>Neisseriales</taxon>
        <taxon>Neisseriaceae</taxon>
        <taxon>Vitreoscilla</taxon>
    </lineage>
</organism>
<dbReference type="EMBL" id="CP091511">
    <property type="protein sequence ID" value="UOO89878.1"/>
    <property type="molecule type" value="Genomic_DNA"/>
</dbReference>
<gene>
    <name evidence="1" type="ORF">LVJ82_02500</name>
</gene>
<keyword evidence="2" id="KW-1185">Reference proteome</keyword>
<dbReference type="RefSeq" id="WP_058356213.1">
    <property type="nucleotide sequence ID" value="NZ_CABKVG010000008.1"/>
</dbReference>
<proteinExistence type="predicted"/>
<name>A0ABY4E3H2_9NEIS</name>
<accession>A0ABY4E3H2</accession>
<sequence length="503" mass="57093">MSIDANALMNHLLSSFEHNTPPEGGWYIEAALRKLPWNQRFNSLKAIDALITSHRKQRAITDAQAFLADTDKRNTLLLLAAYLGKVLQHSTGSRATWHYHADFVAANPAEHQHIAHSFNTALVLKLGEQWVLPVSLLCDQFFDAHAQQSISHHIENIIHREQYFQSQDHTESMHLLLQMVAHHAHLPGGLAHAEILATQEWDYSIFSLDRLDAVLQQVRSSTTFQADTWIKDSSEANFLMWASSYLAATIANIAQAPLRWWGHADTEKLMQQDLPESLASSRVAQIDQTLYFVMGYISDYLLGLNDKSTSQYGQFVLAQLHNFPQTPLKAQTKMAPNVPALWKNAMINAGQTAAHMFHQLINNPQQQALLLPTLFDGGLFVQALDNGETVEQHWHNNPNQRAYLSLAYEADAFFATQRMDAIQIDTMVDDGTGNEFAMGITVPYYAHHDYRGFQILRPYFTQLPAEQRHDWESLGEYFFNGVQQFEQAQAPFWKGYYSGVLVS</sequence>
<dbReference type="Proteomes" id="UP000832011">
    <property type="component" value="Chromosome"/>
</dbReference>
<protein>
    <submittedName>
        <fullName evidence="1">Uncharacterized protein</fullName>
    </submittedName>
</protein>
<evidence type="ECO:0000313" key="2">
    <source>
        <dbReference type="Proteomes" id="UP000832011"/>
    </source>
</evidence>
<evidence type="ECO:0000313" key="1">
    <source>
        <dbReference type="EMBL" id="UOO89878.1"/>
    </source>
</evidence>